<comment type="caution">
    <text evidence="2">The sequence shown here is derived from an EMBL/GenBank/DDBJ whole genome shotgun (WGS) entry which is preliminary data.</text>
</comment>
<keyword evidence="1" id="KW-0812">Transmembrane</keyword>
<sequence>MDKIIKNRGIIQIIYVSIIILLFIVLKRIEYGEVYNAVTAFLVIDVSNTERKNLRQRENMDFYNSISTVTRAGVCGLIAPLFYIIILGNFFGIMYMLIYNIRFNNSNKLFIWIWTIFTIIPSLIMEFFLYLIYICIYRKMKIDFKGDYFKNALVNPLLNVNILAAYVEGVNFYYYYNGENSNYFKCYVTYRNKIEYEDVKNYLSVNYIICVFTFIIFYLFTYIKFS</sequence>
<dbReference type="Proteomes" id="UP001079657">
    <property type="component" value="Unassembled WGS sequence"/>
</dbReference>
<keyword evidence="3" id="KW-1185">Reference proteome</keyword>
<reference evidence="2" key="1">
    <citation type="submission" date="2022-12" db="EMBL/GenBank/DDBJ databases">
        <authorList>
            <person name="Wang J."/>
        </authorList>
    </citation>
    <scope>NUCLEOTIDE SEQUENCE</scope>
    <source>
        <strain evidence="2">HY-42-06</strain>
    </source>
</reference>
<name>A0ABT4CQK3_9CLOT</name>
<gene>
    <name evidence="2" type="ORF">OXH55_06935</name>
</gene>
<proteinExistence type="predicted"/>
<dbReference type="RefSeq" id="WP_268049110.1">
    <property type="nucleotide sequence ID" value="NZ_JAPQES010000002.1"/>
</dbReference>
<evidence type="ECO:0000313" key="2">
    <source>
        <dbReference type="EMBL" id="MCY6370366.1"/>
    </source>
</evidence>
<feature type="transmembrane region" description="Helical" evidence="1">
    <location>
        <begin position="157"/>
        <end position="176"/>
    </location>
</feature>
<keyword evidence="1" id="KW-0472">Membrane</keyword>
<protein>
    <submittedName>
        <fullName evidence="2">Uncharacterized protein</fullName>
    </submittedName>
</protein>
<feature type="transmembrane region" description="Helical" evidence="1">
    <location>
        <begin position="9"/>
        <end position="26"/>
    </location>
</feature>
<feature type="transmembrane region" description="Helical" evidence="1">
    <location>
        <begin position="205"/>
        <end position="223"/>
    </location>
</feature>
<keyword evidence="1" id="KW-1133">Transmembrane helix</keyword>
<feature type="transmembrane region" description="Helical" evidence="1">
    <location>
        <begin position="69"/>
        <end position="98"/>
    </location>
</feature>
<feature type="transmembrane region" description="Helical" evidence="1">
    <location>
        <begin position="110"/>
        <end position="136"/>
    </location>
</feature>
<organism evidence="2 3">
    <name type="scientific">Clostridium ganghwense</name>
    <dbReference type="NCBI Taxonomy" id="312089"/>
    <lineage>
        <taxon>Bacteria</taxon>
        <taxon>Bacillati</taxon>
        <taxon>Bacillota</taxon>
        <taxon>Clostridia</taxon>
        <taxon>Eubacteriales</taxon>
        <taxon>Clostridiaceae</taxon>
        <taxon>Clostridium</taxon>
    </lineage>
</organism>
<evidence type="ECO:0000313" key="3">
    <source>
        <dbReference type="Proteomes" id="UP001079657"/>
    </source>
</evidence>
<accession>A0ABT4CQK3</accession>
<evidence type="ECO:0000256" key="1">
    <source>
        <dbReference type="SAM" id="Phobius"/>
    </source>
</evidence>
<dbReference type="EMBL" id="JAPQES010000002">
    <property type="protein sequence ID" value="MCY6370366.1"/>
    <property type="molecule type" value="Genomic_DNA"/>
</dbReference>